<reference evidence="1" key="1">
    <citation type="journal article" date="2015" name="Nature">
        <title>Complex archaea that bridge the gap between prokaryotes and eukaryotes.</title>
        <authorList>
            <person name="Spang A."/>
            <person name="Saw J.H."/>
            <person name="Jorgensen S.L."/>
            <person name="Zaremba-Niedzwiedzka K."/>
            <person name="Martijn J."/>
            <person name="Lind A.E."/>
            <person name="van Eijk R."/>
            <person name="Schleper C."/>
            <person name="Guy L."/>
            <person name="Ettema T.J."/>
        </authorList>
    </citation>
    <scope>NUCLEOTIDE SEQUENCE</scope>
</reference>
<gene>
    <name evidence="1" type="ORF">LCGC14_0792650</name>
</gene>
<name>A0A0F9SZ79_9ZZZZ</name>
<protein>
    <submittedName>
        <fullName evidence="1">Uncharacterized protein</fullName>
    </submittedName>
</protein>
<evidence type="ECO:0000313" key="1">
    <source>
        <dbReference type="EMBL" id="KKN34548.1"/>
    </source>
</evidence>
<dbReference type="AlphaFoldDB" id="A0A0F9SZ79"/>
<comment type="caution">
    <text evidence="1">The sequence shown here is derived from an EMBL/GenBank/DDBJ whole genome shotgun (WGS) entry which is preliminary data.</text>
</comment>
<dbReference type="EMBL" id="LAZR01002098">
    <property type="protein sequence ID" value="KKN34548.1"/>
    <property type="molecule type" value="Genomic_DNA"/>
</dbReference>
<accession>A0A0F9SZ79</accession>
<organism evidence="1">
    <name type="scientific">marine sediment metagenome</name>
    <dbReference type="NCBI Taxonomy" id="412755"/>
    <lineage>
        <taxon>unclassified sequences</taxon>
        <taxon>metagenomes</taxon>
        <taxon>ecological metagenomes</taxon>
    </lineage>
</organism>
<sequence length="99" mass="11728">MEINDQRSFQEAMTFSDVINFYLDLGNIRLKTKIENSLGNKMKALELVKSGEKLVLNFSYKAEFIEYRWSNEVFIKQNPTYAHLVYRGAMNARYDKYVK</sequence>
<proteinExistence type="predicted"/>